<proteinExistence type="predicted"/>
<comment type="caution">
    <text evidence="1">The sequence shown here is derived from an EMBL/GenBank/DDBJ whole genome shotgun (WGS) entry which is preliminary data.</text>
</comment>
<dbReference type="Proteomes" id="UP001054945">
    <property type="component" value="Unassembled WGS sequence"/>
</dbReference>
<evidence type="ECO:0000313" key="2">
    <source>
        <dbReference type="Proteomes" id="UP001054945"/>
    </source>
</evidence>
<protein>
    <submittedName>
        <fullName evidence="1">Uncharacterized protein</fullName>
    </submittedName>
</protein>
<dbReference type="AlphaFoldDB" id="A0AAV4TP86"/>
<keyword evidence="2" id="KW-1185">Reference proteome</keyword>
<evidence type="ECO:0000313" key="1">
    <source>
        <dbReference type="EMBL" id="GIY47316.1"/>
    </source>
</evidence>
<reference evidence="1 2" key="1">
    <citation type="submission" date="2021-06" db="EMBL/GenBank/DDBJ databases">
        <title>Caerostris extrusa draft genome.</title>
        <authorList>
            <person name="Kono N."/>
            <person name="Arakawa K."/>
        </authorList>
    </citation>
    <scope>NUCLEOTIDE SEQUENCE [LARGE SCALE GENOMIC DNA]</scope>
</reference>
<gene>
    <name evidence="1" type="ORF">CEXT_546491</name>
</gene>
<sequence length="74" mass="8531">MNRIHPAGTTTWFNANQKFTQPDFKDILITRPSTFQSLDHCPCPKRRYEMHKTCWGSLSERVVYGDQGIKSGTV</sequence>
<organism evidence="1 2">
    <name type="scientific">Caerostris extrusa</name>
    <name type="common">Bark spider</name>
    <name type="synonym">Caerostris bankana</name>
    <dbReference type="NCBI Taxonomy" id="172846"/>
    <lineage>
        <taxon>Eukaryota</taxon>
        <taxon>Metazoa</taxon>
        <taxon>Ecdysozoa</taxon>
        <taxon>Arthropoda</taxon>
        <taxon>Chelicerata</taxon>
        <taxon>Arachnida</taxon>
        <taxon>Araneae</taxon>
        <taxon>Araneomorphae</taxon>
        <taxon>Entelegynae</taxon>
        <taxon>Araneoidea</taxon>
        <taxon>Araneidae</taxon>
        <taxon>Caerostris</taxon>
    </lineage>
</organism>
<dbReference type="EMBL" id="BPLR01011565">
    <property type="protein sequence ID" value="GIY47316.1"/>
    <property type="molecule type" value="Genomic_DNA"/>
</dbReference>
<accession>A0AAV4TP86</accession>
<name>A0AAV4TP86_CAEEX</name>